<feature type="region of interest" description="Disordered" evidence="1">
    <location>
        <begin position="277"/>
        <end position="323"/>
    </location>
</feature>
<keyword evidence="3" id="KW-1185">Reference proteome</keyword>
<proteinExistence type="predicted"/>
<feature type="compositionally biased region" description="Polar residues" evidence="1">
    <location>
        <begin position="114"/>
        <end position="128"/>
    </location>
</feature>
<evidence type="ECO:0000313" key="3">
    <source>
        <dbReference type="Proteomes" id="UP001626550"/>
    </source>
</evidence>
<sequence>MIPVSDIMSDSVLVDYGNNTLFRGIVQSPSGNAWYAATIPHQAPMDEEAYYLHRANGTVSGADFPLVLVPQSSECKSFGISQSKSSSALNNGLVDRSLCEEEGDSLDSGRGCSTGDTAAAQTSNSEVSGANARHLKAMTMALPSGDQTRFGFNRPPLVDIDWAPVLNNGQPKFSSAKNTPKKDSNELKTFSVAGRPKSRGALEGEGKFSISWLDGQVAQSSNFETTGLNARPVTSPNPIYNRIAPQALPASSVQHLDPLEYARLLHNRPMVSFATPHNNQTVNGLSSFKQNQRDSTESANNTNMIDLSSNEDSNQNSFPTSFV</sequence>
<dbReference type="AlphaFoldDB" id="A0ABD2PZ70"/>
<evidence type="ECO:0000256" key="1">
    <source>
        <dbReference type="SAM" id="MobiDB-lite"/>
    </source>
</evidence>
<feature type="region of interest" description="Disordered" evidence="1">
    <location>
        <begin position="102"/>
        <end position="129"/>
    </location>
</feature>
<gene>
    <name evidence="2" type="ORF">Ciccas_010270</name>
</gene>
<reference evidence="2 3" key="1">
    <citation type="submission" date="2024-11" db="EMBL/GenBank/DDBJ databases">
        <title>Adaptive evolution of stress response genes in parasites aligns with host niche diversity.</title>
        <authorList>
            <person name="Hahn C."/>
            <person name="Resl P."/>
        </authorList>
    </citation>
    <scope>NUCLEOTIDE SEQUENCE [LARGE SCALE GENOMIC DNA]</scope>
    <source>
        <strain evidence="2">EGGRZ-B1_66</strain>
        <tissue evidence="2">Body</tissue>
    </source>
</reference>
<feature type="compositionally biased region" description="Polar residues" evidence="1">
    <location>
        <begin position="277"/>
        <end position="290"/>
    </location>
</feature>
<accession>A0ABD2PZ70</accession>
<name>A0ABD2PZ70_9PLAT</name>
<protein>
    <submittedName>
        <fullName evidence="2">Uncharacterized protein</fullName>
    </submittedName>
</protein>
<dbReference type="Proteomes" id="UP001626550">
    <property type="component" value="Unassembled WGS sequence"/>
</dbReference>
<dbReference type="EMBL" id="JBJKFK010002408">
    <property type="protein sequence ID" value="KAL3311151.1"/>
    <property type="molecule type" value="Genomic_DNA"/>
</dbReference>
<organism evidence="2 3">
    <name type="scientific">Cichlidogyrus casuarinus</name>
    <dbReference type="NCBI Taxonomy" id="1844966"/>
    <lineage>
        <taxon>Eukaryota</taxon>
        <taxon>Metazoa</taxon>
        <taxon>Spiralia</taxon>
        <taxon>Lophotrochozoa</taxon>
        <taxon>Platyhelminthes</taxon>
        <taxon>Monogenea</taxon>
        <taxon>Monopisthocotylea</taxon>
        <taxon>Dactylogyridea</taxon>
        <taxon>Ancyrocephalidae</taxon>
        <taxon>Cichlidogyrus</taxon>
    </lineage>
</organism>
<evidence type="ECO:0000313" key="2">
    <source>
        <dbReference type="EMBL" id="KAL3311151.1"/>
    </source>
</evidence>
<comment type="caution">
    <text evidence="2">The sequence shown here is derived from an EMBL/GenBank/DDBJ whole genome shotgun (WGS) entry which is preliminary data.</text>
</comment>
<feature type="compositionally biased region" description="Polar residues" evidence="1">
    <location>
        <begin position="297"/>
        <end position="323"/>
    </location>
</feature>